<gene>
    <name evidence="1" type="ORF">C7B82_30955</name>
</gene>
<keyword evidence="2" id="KW-1185">Reference proteome</keyword>
<dbReference type="AlphaFoldDB" id="A0A2T1DSM0"/>
<dbReference type="OrthoDB" id="468489at2"/>
<evidence type="ECO:0008006" key="3">
    <source>
        <dbReference type="Google" id="ProtNLM"/>
    </source>
</evidence>
<accession>A0A2T1DSM0</accession>
<protein>
    <recommendedName>
        <fullName evidence="3">DUF928 domain-containing protein</fullName>
    </recommendedName>
</protein>
<organism evidence="1 2">
    <name type="scientific">Stenomitos frigidus ULC18</name>
    <dbReference type="NCBI Taxonomy" id="2107698"/>
    <lineage>
        <taxon>Bacteria</taxon>
        <taxon>Bacillati</taxon>
        <taxon>Cyanobacteriota</taxon>
        <taxon>Cyanophyceae</taxon>
        <taxon>Leptolyngbyales</taxon>
        <taxon>Leptolyngbyaceae</taxon>
        <taxon>Stenomitos</taxon>
    </lineage>
</organism>
<dbReference type="Proteomes" id="UP000239576">
    <property type="component" value="Unassembled WGS sequence"/>
</dbReference>
<comment type="caution">
    <text evidence="1">The sequence shown here is derived from an EMBL/GenBank/DDBJ whole genome shotgun (WGS) entry which is preliminary data.</text>
</comment>
<reference evidence="2" key="1">
    <citation type="submission" date="2018-02" db="EMBL/GenBank/DDBJ databases">
        <authorList>
            <person name="Moore K."/>
            <person name="Momper L."/>
        </authorList>
    </citation>
    <scope>NUCLEOTIDE SEQUENCE [LARGE SCALE GENOMIC DNA]</scope>
    <source>
        <strain evidence="2">ULC18</strain>
    </source>
</reference>
<name>A0A2T1DSM0_9CYAN</name>
<dbReference type="EMBL" id="PVWK01000164">
    <property type="protein sequence ID" value="PSB23488.1"/>
    <property type="molecule type" value="Genomic_DNA"/>
</dbReference>
<proteinExistence type="predicted"/>
<evidence type="ECO:0000313" key="2">
    <source>
        <dbReference type="Proteomes" id="UP000239576"/>
    </source>
</evidence>
<dbReference type="RefSeq" id="WP_106261191.1">
    <property type="nucleotide sequence ID" value="NZ_CAWNSW010000098.1"/>
</dbReference>
<sequence>MRKISKKWLPLLMVAVVGLVGLPGLAQSSLFSQKFALEPLETQTHAQVGVPRLNASLDQLELSFKRKLPGRSGGSRGDDLVSPIAPGLLDYVIWSDRPSFFWWTEATSNVALQKLELFQDQLRAESLWEKPLANADQKAEYNGRALQHGQKYFWNLTWSQQKPTSGTGITLTTLNRKFRVMAAPERNQIAVDLQMIANKLRAAKASEEAIAIQQAAYFTERGLLSDALQVLGQVKNPSVEMTKTLQRLIQESINTLYPPPKK</sequence>
<evidence type="ECO:0000313" key="1">
    <source>
        <dbReference type="EMBL" id="PSB23488.1"/>
    </source>
</evidence>
<reference evidence="1 2" key="2">
    <citation type="submission" date="2018-03" db="EMBL/GenBank/DDBJ databases">
        <title>The ancient ancestry and fast evolution of plastids.</title>
        <authorList>
            <person name="Moore K.R."/>
            <person name="Magnabosco C."/>
            <person name="Momper L."/>
            <person name="Gold D.A."/>
            <person name="Bosak T."/>
            <person name="Fournier G.P."/>
        </authorList>
    </citation>
    <scope>NUCLEOTIDE SEQUENCE [LARGE SCALE GENOMIC DNA]</scope>
    <source>
        <strain evidence="1 2">ULC18</strain>
    </source>
</reference>